<dbReference type="EMBL" id="JBBPFD010000140">
    <property type="protein sequence ID" value="KAK7880135.1"/>
    <property type="molecule type" value="Genomic_DNA"/>
</dbReference>
<name>A0AAW0MLT7_9GOBI</name>
<gene>
    <name evidence="4" type="ORF">WMY93_033202</name>
</gene>
<dbReference type="Proteomes" id="UP001460270">
    <property type="component" value="Unassembled WGS sequence"/>
</dbReference>
<evidence type="ECO:0000256" key="2">
    <source>
        <dbReference type="SAM" id="MobiDB-lite"/>
    </source>
</evidence>
<sequence length="345" mass="38618">MERVSVLCVLLLLLCSPSGAELQDNEISEQRQAGPESVNVPEQPQPCPSDLHAVLRDMSAALAEHRVRIQQLQDVNQAQAAELRELKTRDVESLKQQQQGQAAELNSLKIQTNVTENHVASLRRDRTGAELQDNEISEQRQAGPESVNVPEQPQPCPSDLHAVLRDMSAALAEHRVRIQQLQDVNQDLHAVLRDMSAALAEHRVRIQQLQDVNQEQAAKLTELEFKTRDMESQQQGLTAQVKELEKQTSEVEPIKEKLRVSKSNHVFLELICAPRQVNAAYEPHPFLRCMACQSYVLLLHPAQSLLTGKTQPSPFEKLALPISVQSGRSKSPTLRTYSRSAKTQS</sequence>
<feature type="signal peptide" evidence="3">
    <location>
        <begin position="1"/>
        <end position="22"/>
    </location>
</feature>
<keyword evidence="5" id="KW-1185">Reference proteome</keyword>
<feature type="region of interest" description="Disordered" evidence="2">
    <location>
        <begin position="25"/>
        <end position="48"/>
    </location>
</feature>
<feature type="region of interest" description="Disordered" evidence="2">
    <location>
        <begin position="123"/>
        <end position="155"/>
    </location>
</feature>
<evidence type="ECO:0000256" key="1">
    <source>
        <dbReference type="SAM" id="Coils"/>
    </source>
</evidence>
<evidence type="ECO:0000313" key="5">
    <source>
        <dbReference type="Proteomes" id="UP001460270"/>
    </source>
</evidence>
<proteinExistence type="predicted"/>
<organism evidence="4 5">
    <name type="scientific">Mugilogobius chulae</name>
    <name type="common">yellowstripe goby</name>
    <dbReference type="NCBI Taxonomy" id="88201"/>
    <lineage>
        <taxon>Eukaryota</taxon>
        <taxon>Metazoa</taxon>
        <taxon>Chordata</taxon>
        <taxon>Craniata</taxon>
        <taxon>Vertebrata</taxon>
        <taxon>Euteleostomi</taxon>
        <taxon>Actinopterygii</taxon>
        <taxon>Neopterygii</taxon>
        <taxon>Teleostei</taxon>
        <taxon>Neoteleostei</taxon>
        <taxon>Acanthomorphata</taxon>
        <taxon>Gobiaria</taxon>
        <taxon>Gobiiformes</taxon>
        <taxon>Gobioidei</taxon>
        <taxon>Gobiidae</taxon>
        <taxon>Gobionellinae</taxon>
        <taxon>Mugilogobius</taxon>
    </lineage>
</organism>
<accession>A0AAW0MLT7</accession>
<evidence type="ECO:0000313" key="4">
    <source>
        <dbReference type="EMBL" id="KAK7880135.1"/>
    </source>
</evidence>
<feature type="region of interest" description="Disordered" evidence="2">
    <location>
        <begin position="326"/>
        <end position="345"/>
    </location>
</feature>
<feature type="coiled-coil region" evidence="1">
    <location>
        <begin position="55"/>
        <end position="111"/>
    </location>
</feature>
<protein>
    <submittedName>
        <fullName evidence="4">Uncharacterized protein</fullName>
    </submittedName>
</protein>
<dbReference type="AlphaFoldDB" id="A0AAW0MLT7"/>
<comment type="caution">
    <text evidence="4">The sequence shown here is derived from an EMBL/GenBank/DDBJ whole genome shotgun (WGS) entry which is preliminary data.</text>
</comment>
<keyword evidence="3" id="KW-0732">Signal</keyword>
<feature type="chain" id="PRO_5043900685" evidence="3">
    <location>
        <begin position="23"/>
        <end position="345"/>
    </location>
</feature>
<feature type="coiled-coil region" evidence="1">
    <location>
        <begin position="164"/>
        <end position="247"/>
    </location>
</feature>
<evidence type="ECO:0000256" key="3">
    <source>
        <dbReference type="SAM" id="SignalP"/>
    </source>
</evidence>
<keyword evidence="1" id="KW-0175">Coiled coil</keyword>
<reference evidence="5" key="1">
    <citation type="submission" date="2024-04" db="EMBL/GenBank/DDBJ databases">
        <title>Salinicola lusitanus LLJ914,a marine bacterium isolated from the Okinawa Trough.</title>
        <authorList>
            <person name="Li J."/>
        </authorList>
    </citation>
    <scope>NUCLEOTIDE SEQUENCE [LARGE SCALE GENOMIC DNA]</scope>
</reference>